<accession>A0A081LEE2</accession>
<dbReference type="Proteomes" id="UP000028091">
    <property type="component" value="Unassembled WGS sequence"/>
</dbReference>
<dbReference type="Pfam" id="PF01047">
    <property type="entry name" value="MarR"/>
    <property type="match status" value="1"/>
</dbReference>
<evidence type="ECO:0000256" key="3">
    <source>
        <dbReference type="ARBA" id="ARBA00023163"/>
    </source>
</evidence>
<evidence type="ECO:0000313" key="6">
    <source>
        <dbReference type="Proteomes" id="UP000028091"/>
    </source>
</evidence>
<comment type="caution">
    <text evidence="5">The sequence shown here is derived from an EMBL/GenBank/DDBJ whole genome shotgun (WGS) entry which is preliminary data.</text>
</comment>
<keyword evidence="2" id="KW-0238">DNA-binding</keyword>
<proteinExistence type="predicted"/>
<dbReference type="InterPro" id="IPR036390">
    <property type="entry name" value="WH_DNA-bd_sf"/>
</dbReference>
<keyword evidence="6" id="KW-1185">Reference proteome</keyword>
<dbReference type="eggNOG" id="COG1846">
    <property type="taxonomic scope" value="Bacteria"/>
</dbReference>
<dbReference type="InterPro" id="IPR036388">
    <property type="entry name" value="WH-like_DNA-bd_sf"/>
</dbReference>
<evidence type="ECO:0000256" key="2">
    <source>
        <dbReference type="ARBA" id="ARBA00023125"/>
    </source>
</evidence>
<dbReference type="EMBL" id="JOTP01000003">
    <property type="protein sequence ID" value="KEP27618.1"/>
    <property type="molecule type" value="Genomic_DNA"/>
</dbReference>
<dbReference type="InterPro" id="IPR000835">
    <property type="entry name" value="HTH_MarR-typ"/>
</dbReference>
<keyword evidence="1" id="KW-0805">Transcription regulation</keyword>
<dbReference type="PRINTS" id="PR00598">
    <property type="entry name" value="HTHMARR"/>
</dbReference>
<dbReference type="OrthoDB" id="1904211at2"/>
<keyword evidence="3" id="KW-0804">Transcription</keyword>
<evidence type="ECO:0000259" key="4">
    <source>
        <dbReference type="PROSITE" id="PS50995"/>
    </source>
</evidence>
<dbReference type="SMART" id="SM00347">
    <property type="entry name" value="HTH_MARR"/>
    <property type="match status" value="1"/>
</dbReference>
<dbReference type="SUPFAM" id="SSF46785">
    <property type="entry name" value="Winged helix' DNA-binding domain"/>
    <property type="match status" value="1"/>
</dbReference>
<dbReference type="PROSITE" id="PS50995">
    <property type="entry name" value="HTH_MARR_2"/>
    <property type="match status" value="1"/>
</dbReference>
<dbReference type="AlphaFoldDB" id="A0A081LEE2"/>
<sequence>MDTLNRECLHQIHQSARLLSKKANEALAAYDLYMSQWTVLFCLDTFGPKTQKDIWTYLNVEAPTITRTVTRLEANGWVKRVQGKDKRQNLIVMTDDAKARFEEIKRTMEQFEEECLSGFTYEEKQLLHTLLHKLSTE</sequence>
<dbReference type="GO" id="GO:0003700">
    <property type="term" value="F:DNA-binding transcription factor activity"/>
    <property type="evidence" value="ECO:0007669"/>
    <property type="project" value="InterPro"/>
</dbReference>
<evidence type="ECO:0000313" key="5">
    <source>
        <dbReference type="EMBL" id="KEP27618.1"/>
    </source>
</evidence>
<organism evidence="5 6">
    <name type="scientific">Bacillus zhangzhouensis</name>
    <dbReference type="NCBI Taxonomy" id="1178540"/>
    <lineage>
        <taxon>Bacteria</taxon>
        <taxon>Bacillati</taxon>
        <taxon>Bacillota</taxon>
        <taxon>Bacilli</taxon>
        <taxon>Bacillales</taxon>
        <taxon>Bacillaceae</taxon>
        <taxon>Bacillus</taxon>
    </lineage>
</organism>
<dbReference type="PANTHER" id="PTHR42756">
    <property type="entry name" value="TRANSCRIPTIONAL REGULATOR, MARR"/>
    <property type="match status" value="1"/>
</dbReference>
<feature type="domain" description="HTH marR-type" evidence="4">
    <location>
        <begin position="5"/>
        <end position="136"/>
    </location>
</feature>
<dbReference type="PANTHER" id="PTHR42756:SF1">
    <property type="entry name" value="TRANSCRIPTIONAL REPRESSOR OF EMRAB OPERON"/>
    <property type="match status" value="1"/>
</dbReference>
<name>A0A081LEE2_9BACI</name>
<evidence type="ECO:0000256" key="1">
    <source>
        <dbReference type="ARBA" id="ARBA00023015"/>
    </source>
</evidence>
<reference evidence="5 6" key="1">
    <citation type="submission" date="2012-09" db="EMBL/GenBank/DDBJ databases">
        <title>Genome Sequence of Bacillus sp. DW5-4.</title>
        <authorList>
            <person name="Lai Q."/>
            <person name="Liu Y."/>
            <person name="Shao Z."/>
        </authorList>
    </citation>
    <scope>NUCLEOTIDE SEQUENCE [LARGE SCALE GENOMIC DNA]</scope>
    <source>
        <strain evidence="5 6">DW5-4</strain>
    </source>
</reference>
<dbReference type="Gene3D" id="1.10.10.10">
    <property type="entry name" value="Winged helix-like DNA-binding domain superfamily/Winged helix DNA-binding domain"/>
    <property type="match status" value="1"/>
</dbReference>
<gene>
    <name evidence="5" type="ORF">BA70_10835</name>
</gene>
<protein>
    <submittedName>
        <fullName evidence="5">MarR family transcriptional regulator</fullName>
    </submittedName>
</protein>
<dbReference type="GO" id="GO:0003677">
    <property type="term" value="F:DNA binding"/>
    <property type="evidence" value="ECO:0007669"/>
    <property type="project" value="UniProtKB-KW"/>
</dbReference>
<dbReference type="RefSeq" id="WP_034318392.1">
    <property type="nucleotide sequence ID" value="NZ_JAVIKA010000001.1"/>
</dbReference>